<dbReference type="SUPFAM" id="SSF54534">
    <property type="entry name" value="FKBP-like"/>
    <property type="match status" value="1"/>
</dbReference>
<dbReference type="OrthoDB" id="192847at2"/>
<dbReference type="NCBIfam" id="NF004396">
    <property type="entry name" value="PRK05753.1"/>
    <property type="match status" value="1"/>
</dbReference>
<dbReference type="Gene3D" id="3.10.50.30">
    <property type="entry name" value="Transcription elongation factor, GreA/GreB, C-terminal domain"/>
    <property type="match status" value="1"/>
</dbReference>
<dbReference type="Proteomes" id="UP000305131">
    <property type="component" value="Unassembled WGS sequence"/>
</dbReference>
<feature type="domain" description="Transcription elongation factor GreA/GreB C-terminal" evidence="1">
    <location>
        <begin position="63"/>
        <end position="135"/>
    </location>
</feature>
<evidence type="ECO:0000313" key="4">
    <source>
        <dbReference type="Proteomes" id="UP000305131"/>
    </source>
</evidence>
<protein>
    <submittedName>
        <fullName evidence="3">Nucleoside diphosphate kinase regulator</fullName>
    </submittedName>
</protein>
<dbReference type="Pfam" id="PF01272">
    <property type="entry name" value="GreA_GreB"/>
    <property type="match status" value="1"/>
</dbReference>
<keyword evidence="3" id="KW-0418">Kinase</keyword>
<reference evidence="3 4" key="1">
    <citation type="submission" date="2019-05" db="EMBL/GenBank/DDBJ databases">
        <authorList>
            <person name="Zhou X."/>
        </authorList>
    </citation>
    <scope>NUCLEOTIDE SEQUENCE [LARGE SCALE GENOMIC DNA]</scope>
    <source>
        <strain evidence="3 4">DSM 432</strain>
    </source>
</reference>
<gene>
    <name evidence="3" type="ORF">FBQ73_01660</name>
</gene>
<dbReference type="GO" id="GO:0016301">
    <property type="term" value="F:kinase activity"/>
    <property type="evidence" value="ECO:0007669"/>
    <property type="project" value="UniProtKB-KW"/>
</dbReference>
<dbReference type="GO" id="GO:0003677">
    <property type="term" value="F:DNA binding"/>
    <property type="evidence" value="ECO:0007669"/>
    <property type="project" value="InterPro"/>
</dbReference>
<name>A0A6C1KLR0_XANAU</name>
<comment type="caution">
    <text evidence="3">The sequence shown here is derived from an EMBL/GenBank/DDBJ whole genome shotgun (WGS) entry which is preliminary data.</text>
</comment>
<dbReference type="GO" id="GO:0032784">
    <property type="term" value="P:regulation of DNA-templated transcription elongation"/>
    <property type="evidence" value="ECO:0007669"/>
    <property type="project" value="InterPro"/>
</dbReference>
<dbReference type="EMBL" id="VAUP01000004">
    <property type="protein sequence ID" value="TLX44781.1"/>
    <property type="molecule type" value="Genomic_DNA"/>
</dbReference>
<dbReference type="PANTHER" id="PTHR30437:SF5">
    <property type="entry name" value="REGULATOR OF NUCLEOSIDE DIPHOSPHATE KINASE"/>
    <property type="match status" value="1"/>
</dbReference>
<dbReference type="GeneID" id="95772166"/>
<dbReference type="Pfam" id="PF14760">
    <property type="entry name" value="Rnk_N"/>
    <property type="match status" value="1"/>
</dbReference>
<dbReference type="GO" id="GO:0070063">
    <property type="term" value="F:RNA polymerase binding"/>
    <property type="evidence" value="ECO:0007669"/>
    <property type="project" value="InterPro"/>
</dbReference>
<dbReference type="Gene3D" id="1.10.286.20">
    <property type="match status" value="1"/>
</dbReference>
<dbReference type="RefSeq" id="WP_138397782.1">
    <property type="nucleotide sequence ID" value="NZ_JBAFVI010000009.1"/>
</dbReference>
<evidence type="ECO:0000313" key="3">
    <source>
        <dbReference type="EMBL" id="TLX44781.1"/>
    </source>
</evidence>
<dbReference type="InterPro" id="IPR023459">
    <property type="entry name" value="Tscrpt_elong_fac_GreA/B_fam"/>
</dbReference>
<evidence type="ECO:0000259" key="2">
    <source>
        <dbReference type="Pfam" id="PF14760"/>
    </source>
</evidence>
<sequence>MMKKQSNSSSRSPRLPALVLSHPDHERLANLATAALDRIPDVAEELLAELDRARVVPIARVPATAVRMGSKVTYEAGGTTRTVTLVYPEDADIAAARVSVMTPIGAALIGLSEGQSICWTARDGRRHALKVIQVQPPEGKALA</sequence>
<organism evidence="3 4">
    <name type="scientific">Xanthobacter autotrophicus</name>
    <dbReference type="NCBI Taxonomy" id="280"/>
    <lineage>
        <taxon>Bacteria</taxon>
        <taxon>Pseudomonadati</taxon>
        <taxon>Pseudomonadota</taxon>
        <taxon>Alphaproteobacteria</taxon>
        <taxon>Hyphomicrobiales</taxon>
        <taxon>Xanthobacteraceae</taxon>
        <taxon>Xanthobacter</taxon>
    </lineage>
</organism>
<accession>A0A6C1KLR0</accession>
<dbReference type="GO" id="GO:0006354">
    <property type="term" value="P:DNA-templated transcription elongation"/>
    <property type="evidence" value="ECO:0007669"/>
    <property type="project" value="TreeGrafter"/>
</dbReference>
<keyword evidence="3" id="KW-0808">Transferase</keyword>
<feature type="domain" description="Regulator of nucleoside diphosphate kinase N-terminal" evidence="2">
    <location>
        <begin position="16"/>
        <end position="56"/>
    </location>
</feature>
<proteinExistence type="predicted"/>
<dbReference type="InterPro" id="IPR029462">
    <property type="entry name" value="Rnk_N"/>
</dbReference>
<evidence type="ECO:0000259" key="1">
    <source>
        <dbReference type="Pfam" id="PF01272"/>
    </source>
</evidence>
<dbReference type="InterPro" id="IPR001437">
    <property type="entry name" value="Tscrpt_elong_fac_GreA/B_C"/>
</dbReference>
<dbReference type="PANTHER" id="PTHR30437">
    <property type="entry name" value="TRANSCRIPTION ELONGATION FACTOR GREA"/>
    <property type="match status" value="1"/>
</dbReference>
<dbReference type="AlphaFoldDB" id="A0A6C1KLR0"/>
<dbReference type="InterPro" id="IPR036953">
    <property type="entry name" value="GreA/GreB_C_sf"/>
</dbReference>